<evidence type="ECO:0000256" key="1">
    <source>
        <dbReference type="SAM" id="Phobius"/>
    </source>
</evidence>
<name>A0ABR6RKS3_9BURK</name>
<keyword evidence="1" id="KW-0472">Membrane</keyword>
<dbReference type="RefSeq" id="WP_184711273.1">
    <property type="nucleotide sequence ID" value="NZ_JACHKZ010000035.1"/>
</dbReference>
<gene>
    <name evidence="3" type="ORF">HNP33_003778</name>
</gene>
<feature type="transmembrane region" description="Helical" evidence="1">
    <location>
        <begin position="299"/>
        <end position="320"/>
    </location>
</feature>
<proteinExistence type="predicted"/>
<dbReference type="Proteomes" id="UP000562492">
    <property type="component" value="Unassembled WGS sequence"/>
</dbReference>
<sequence>MKPMDLRPANNFDALRLFAALAVLYSHQFPITGTTPPAWMNVPMIGGAAVMVFFVISGYLVTLSWWAQPRLLPFVAKRVLRIWPALVVVVLLAVLVLGPVFTNVPAKDYWKNAVTWDYLRNIALQVRFNLPGVFASHPLVSTVNGSLWTIPIEVACYAVLAGCGLLGLLRFRRVWALLCLAYLAWFLSTMTVDLTGSMHHYWEFPAYFVFGSLIATFNKPFLQRRALFAAAACACALVAYALGFSYSALLLFMPATLLAVGTASWPPLTQAGRFGDVSYGVYLYAFPIQQCVHALAPGLGFVTSLAMVAVLTLAAGWLSWRFVEEPALRLKAYLR</sequence>
<feature type="transmembrane region" description="Helical" evidence="1">
    <location>
        <begin position="44"/>
        <end position="67"/>
    </location>
</feature>
<dbReference type="EMBL" id="JACHKZ010000035">
    <property type="protein sequence ID" value="MBB6579662.1"/>
    <property type="molecule type" value="Genomic_DNA"/>
</dbReference>
<evidence type="ECO:0000259" key="2">
    <source>
        <dbReference type="Pfam" id="PF01757"/>
    </source>
</evidence>
<feature type="transmembrane region" description="Helical" evidence="1">
    <location>
        <begin position="148"/>
        <end position="169"/>
    </location>
</feature>
<keyword evidence="1" id="KW-1133">Transmembrane helix</keyword>
<feature type="transmembrane region" description="Helical" evidence="1">
    <location>
        <begin position="79"/>
        <end position="101"/>
    </location>
</feature>
<accession>A0ABR6RKS3</accession>
<dbReference type="PANTHER" id="PTHR23028">
    <property type="entry name" value="ACETYLTRANSFERASE"/>
    <property type="match status" value="1"/>
</dbReference>
<keyword evidence="1" id="KW-0812">Transmembrane</keyword>
<dbReference type="InterPro" id="IPR050879">
    <property type="entry name" value="Acyltransferase_3"/>
</dbReference>
<keyword evidence="4" id="KW-1185">Reference proteome</keyword>
<dbReference type="Pfam" id="PF01757">
    <property type="entry name" value="Acyl_transf_3"/>
    <property type="match status" value="1"/>
</dbReference>
<feature type="transmembrane region" description="Helical" evidence="1">
    <location>
        <begin position="174"/>
        <end position="192"/>
    </location>
</feature>
<evidence type="ECO:0000313" key="3">
    <source>
        <dbReference type="EMBL" id="MBB6579662.1"/>
    </source>
</evidence>
<comment type="caution">
    <text evidence="3">The sequence shown here is derived from an EMBL/GenBank/DDBJ whole genome shotgun (WGS) entry which is preliminary data.</text>
</comment>
<evidence type="ECO:0000313" key="4">
    <source>
        <dbReference type="Proteomes" id="UP000562492"/>
    </source>
</evidence>
<organism evidence="3 4">
    <name type="scientific">Comamonas odontotermitis</name>
    <dbReference type="NCBI Taxonomy" id="379895"/>
    <lineage>
        <taxon>Bacteria</taxon>
        <taxon>Pseudomonadati</taxon>
        <taxon>Pseudomonadota</taxon>
        <taxon>Betaproteobacteria</taxon>
        <taxon>Burkholderiales</taxon>
        <taxon>Comamonadaceae</taxon>
        <taxon>Comamonas</taxon>
    </lineage>
</organism>
<feature type="transmembrane region" description="Helical" evidence="1">
    <location>
        <begin position="228"/>
        <end position="252"/>
    </location>
</feature>
<protein>
    <submittedName>
        <fullName evidence="3">Peptidoglycan/LPS O-acetylase OafA/YrhL</fullName>
    </submittedName>
</protein>
<feature type="domain" description="Acyltransferase 3" evidence="2">
    <location>
        <begin position="11"/>
        <end position="320"/>
    </location>
</feature>
<feature type="transmembrane region" description="Helical" evidence="1">
    <location>
        <begin position="204"/>
        <end position="221"/>
    </location>
</feature>
<dbReference type="InterPro" id="IPR002656">
    <property type="entry name" value="Acyl_transf_3_dom"/>
</dbReference>
<reference evidence="3 4" key="1">
    <citation type="submission" date="2020-08" db="EMBL/GenBank/DDBJ databases">
        <title>Functional genomics of gut bacteria from endangered species of beetles.</title>
        <authorList>
            <person name="Carlos-Shanley C."/>
        </authorList>
    </citation>
    <scope>NUCLEOTIDE SEQUENCE [LARGE SCALE GENOMIC DNA]</scope>
    <source>
        <strain evidence="3 4">S00124</strain>
    </source>
</reference>